<evidence type="ECO:0000256" key="2">
    <source>
        <dbReference type="ARBA" id="ARBA00022723"/>
    </source>
</evidence>
<dbReference type="InterPro" id="IPR032466">
    <property type="entry name" value="Metal_Hydrolase"/>
</dbReference>
<keyword evidence="8" id="KW-1185">Reference proteome</keyword>
<keyword evidence="2" id="KW-0479">Metal-binding</keyword>
<feature type="signal peptide" evidence="5">
    <location>
        <begin position="1"/>
        <end position="21"/>
    </location>
</feature>
<sequence length="501" mass="55574">MKNLRYRRLLSLALLVPAASASSILFEGGTVISFDHTTQTPRVLQNTSILVTDDRISAIFGADEAVTIPSNVERVPVQGKIVSPGFVDTHRHGWQTAYKTLGSNTTLAEYFVRYGEFSQAGTVFTADDVYYGQLAGIYEALNAGVTSILDHAHSTWSPETSSASLNASLDSGIRMWWCYAFHDLTNGFSVQDQIANFQELLQDDRLLQSVVEMGIAYDGFSSASSEEIQSVINLAKNSNISAFTSHFLGGPWFYANSPSLLNSLDFLNTTFPIVLSHASFISAEDAMLLRQTNQYISTTPESELHYGHDHQHSAFIQDQAALGVDTHFTYSTDIITQARLWLQSIRLKFYQQTLNNWEIARNSPMSANQAFLLATRSGGLALRRPDIGVLEVGAKADIVVFDGSSPNMLGWSDPVAAVILHSNVGDVEHVLVDGEWRKRDRQLVLKQNRTEIEQRFLESARRIQDIWMQTPLPDLQGDFQPGVPYATAYSVDVVRGNETGY</sequence>
<name>A0ABR1JQB0_9AGAR</name>
<evidence type="ECO:0000313" key="7">
    <source>
        <dbReference type="EMBL" id="KAK7464997.1"/>
    </source>
</evidence>
<evidence type="ECO:0000256" key="5">
    <source>
        <dbReference type="SAM" id="SignalP"/>
    </source>
</evidence>
<keyword evidence="3" id="KW-0378">Hydrolase</keyword>
<keyword evidence="5" id="KW-0732">Signal</keyword>
<dbReference type="InterPro" id="IPR006680">
    <property type="entry name" value="Amidohydro-rel"/>
</dbReference>
<comment type="caution">
    <text evidence="7">The sequence shown here is derived from an EMBL/GenBank/DDBJ whole genome shotgun (WGS) entry which is preliminary data.</text>
</comment>
<feature type="domain" description="Amidohydrolase-related" evidence="6">
    <location>
        <begin position="81"/>
        <end position="436"/>
    </location>
</feature>
<dbReference type="EMBL" id="JBANRG010000007">
    <property type="protein sequence ID" value="KAK7464997.1"/>
    <property type="molecule type" value="Genomic_DNA"/>
</dbReference>
<dbReference type="SUPFAM" id="SSF51338">
    <property type="entry name" value="Composite domain of metallo-dependent hydrolases"/>
    <property type="match status" value="2"/>
</dbReference>
<gene>
    <name evidence="7" type="ORF">VKT23_006206</name>
</gene>
<evidence type="ECO:0000313" key="8">
    <source>
        <dbReference type="Proteomes" id="UP001498398"/>
    </source>
</evidence>
<dbReference type="SUPFAM" id="SSF51556">
    <property type="entry name" value="Metallo-dependent hydrolases"/>
    <property type="match status" value="1"/>
</dbReference>
<feature type="chain" id="PRO_5045712414" description="Amidohydrolase-related domain-containing protein" evidence="5">
    <location>
        <begin position="22"/>
        <end position="501"/>
    </location>
</feature>
<dbReference type="PANTHER" id="PTHR11271">
    <property type="entry name" value="GUANINE DEAMINASE"/>
    <property type="match status" value="1"/>
</dbReference>
<protein>
    <recommendedName>
        <fullName evidence="6">Amidohydrolase-related domain-containing protein</fullName>
    </recommendedName>
</protein>
<dbReference type="Gene3D" id="3.20.20.140">
    <property type="entry name" value="Metal-dependent hydrolases"/>
    <property type="match status" value="1"/>
</dbReference>
<dbReference type="InterPro" id="IPR011059">
    <property type="entry name" value="Metal-dep_hydrolase_composite"/>
</dbReference>
<reference evidence="7 8" key="1">
    <citation type="submission" date="2024-01" db="EMBL/GenBank/DDBJ databases">
        <title>A draft genome for the cacao thread blight pathogen Marasmiellus scandens.</title>
        <authorList>
            <person name="Baruah I.K."/>
            <person name="Leung J."/>
            <person name="Bukari Y."/>
            <person name="Amoako-Attah I."/>
            <person name="Meinhardt L.W."/>
            <person name="Bailey B.A."/>
            <person name="Cohen S.P."/>
        </authorList>
    </citation>
    <scope>NUCLEOTIDE SEQUENCE [LARGE SCALE GENOMIC DNA]</scope>
    <source>
        <strain evidence="7 8">GH-19</strain>
    </source>
</reference>
<keyword evidence="4" id="KW-0862">Zinc</keyword>
<dbReference type="Pfam" id="PF01979">
    <property type="entry name" value="Amidohydro_1"/>
    <property type="match status" value="1"/>
</dbReference>
<accession>A0ABR1JQB0</accession>
<proteinExistence type="predicted"/>
<evidence type="ECO:0000259" key="6">
    <source>
        <dbReference type="Pfam" id="PF01979"/>
    </source>
</evidence>
<dbReference type="InterPro" id="IPR051607">
    <property type="entry name" value="Metallo-dep_hydrolases"/>
</dbReference>
<evidence type="ECO:0000256" key="1">
    <source>
        <dbReference type="ARBA" id="ARBA00001947"/>
    </source>
</evidence>
<evidence type="ECO:0000256" key="3">
    <source>
        <dbReference type="ARBA" id="ARBA00022801"/>
    </source>
</evidence>
<dbReference type="PANTHER" id="PTHR11271:SF37">
    <property type="entry name" value="FAMILY PROTEIN, PUTATIVE (AFU_ORTHOLOGUE AFUA_4G00460)-RELATED"/>
    <property type="match status" value="1"/>
</dbReference>
<dbReference type="Proteomes" id="UP001498398">
    <property type="component" value="Unassembled WGS sequence"/>
</dbReference>
<comment type="cofactor">
    <cofactor evidence="1">
        <name>Zn(2+)</name>
        <dbReference type="ChEBI" id="CHEBI:29105"/>
    </cofactor>
</comment>
<evidence type="ECO:0000256" key="4">
    <source>
        <dbReference type="ARBA" id="ARBA00022833"/>
    </source>
</evidence>
<organism evidence="7 8">
    <name type="scientific">Marasmiellus scandens</name>
    <dbReference type="NCBI Taxonomy" id="2682957"/>
    <lineage>
        <taxon>Eukaryota</taxon>
        <taxon>Fungi</taxon>
        <taxon>Dikarya</taxon>
        <taxon>Basidiomycota</taxon>
        <taxon>Agaricomycotina</taxon>
        <taxon>Agaricomycetes</taxon>
        <taxon>Agaricomycetidae</taxon>
        <taxon>Agaricales</taxon>
        <taxon>Marasmiineae</taxon>
        <taxon>Omphalotaceae</taxon>
        <taxon>Marasmiellus</taxon>
    </lineage>
</organism>
<dbReference type="Gene3D" id="2.30.40.10">
    <property type="entry name" value="Urease, subunit C, domain 1"/>
    <property type="match status" value="1"/>
</dbReference>